<comment type="caution">
    <text evidence="1">The sequence shown here is derived from an EMBL/GenBank/DDBJ whole genome shotgun (WGS) entry which is preliminary data.</text>
</comment>
<organism evidence="1 2">
    <name type="scientific">Legionella quinlivanii</name>
    <dbReference type="NCBI Taxonomy" id="45073"/>
    <lineage>
        <taxon>Bacteria</taxon>
        <taxon>Pseudomonadati</taxon>
        <taxon>Pseudomonadota</taxon>
        <taxon>Gammaproteobacteria</taxon>
        <taxon>Legionellales</taxon>
        <taxon>Legionellaceae</taxon>
        <taxon>Legionella</taxon>
    </lineage>
</organism>
<dbReference type="EMBL" id="MVJN01000003">
    <property type="protein sequence ID" value="RAP37494.1"/>
    <property type="molecule type" value="Genomic_DNA"/>
</dbReference>
<evidence type="ECO:0000313" key="2">
    <source>
        <dbReference type="Proteomes" id="UP000249458"/>
    </source>
</evidence>
<dbReference type="AlphaFoldDB" id="A0A364LL88"/>
<sequence length="86" mass="10375">MSKYRFIIQKPEKMFNNVTDFLLYTQFCKFWQALSTCGCLQRLIPDYEIYPQEFRDLTEYAQATPDFVIFAKVQTHFKHDTVPNHQ</sequence>
<gene>
    <name evidence="1" type="ORF">B1207_04790</name>
</gene>
<evidence type="ECO:0000313" key="1">
    <source>
        <dbReference type="EMBL" id="RAP37494.1"/>
    </source>
</evidence>
<reference evidence="1 2" key="1">
    <citation type="submission" date="2017-02" db="EMBL/GenBank/DDBJ databases">
        <title>Legionella quilivanii strain from human: case report and whole genome sequencing analysis.</title>
        <authorList>
            <person name="Lalancette C."/>
            <person name="Leduc J.-M."/>
            <person name="Levesque S."/>
            <person name="Fournier E."/>
            <person name="Saoud J."/>
            <person name="Faucher S.P."/>
            <person name="Bernard K."/>
            <person name="Martineau C."/>
            <person name="Longtin J."/>
        </authorList>
    </citation>
    <scope>NUCLEOTIDE SEQUENCE [LARGE SCALE GENOMIC DNA]</scope>
    <source>
        <strain evidence="1 2">ID143958</strain>
    </source>
</reference>
<protein>
    <submittedName>
        <fullName evidence="1">Uncharacterized protein</fullName>
    </submittedName>
</protein>
<proteinExistence type="predicted"/>
<dbReference type="Proteomes" id="UP000249458">
    <property type="component" value="Unassembled WGS sequence"/>
</dbReference>
<accession>A0A364LL88</accession>
<name>A0A364LL88_9GAMM</name>